<dbReference type="PANTHER" id="PTHR11877:SF80">
    <property type="entry name" value="CHALCONE SYNTHASE 1"/>
    <property type="match status" value="1"/>
</dbReference>
<dbReference type="GO" id="GO:0030639">
    <property type="term" value="P:polyketide biosynthetic process"/>
    <property type="evidence" value="ECO:0007669"/>
    <property type="project" value="TreeGrafter"/>
</dbReference>
<accession>A0AAW2WDZ6</accession>
<dbReference type="EC" id="2.3.1.74" evidence="4"/>
<dbReference type="GO" id="GO:0016210">
    <property type="term" value="F:naringenin-chalcone synthase activity"/>
    <property type="evidence" value="ECO:0007669"/>
    <property type="project" value="UniProtKB-EC"/>
</dbReference>
<evidence type="ECO:0000256" key="1">
    <source>
        <dbReference type="ARBA" id="ARBA00002969"/>
    </source>
</evidence>
<feature type="domain" description="Chalcone/stilbene synthase C-terminal" evidence="5">
    <location>
        <begin position="36"/>
        <end position="121"/>
    </location>
</feature>
<dbReference type="InterPro" id="IPR011141">
    <property type="entry name" value="Polyketide_synthase_type-III"/>
</dbReference>
<proteinExistence type="inferred from homology"/>
<evidence type="ECO:0000313" key="6">
    <source>
        <dbReference type="EMBL" id="KAL0439897.1"/>
    </source>
</evidence>
<protein>
    <recommendedName>
        <fullName evidence="4">chalcone synthase</fullName>
        <ecNumber evidence="4">2.3.1.74</ecNumber>
    </recommendedName>
</protein>
<sequence length="135" mass="15235">MALWAKCCLGMERLQLLLGQTRSKGLRRLYLGEGVCDGDSATVGQLGEVGLVIQLGKAIPRLISNNFEKSLIEAFEPWGISDWNSIFWAVHPSGPKIVNLIEKKLGLEPKKLRFTRHVVSMETCRAQAFCLYWMR</sequence>
<organism evidence="6">
    <name type="scientific">Sesamum latifolium</name>
    <dbReference type="NCBI Taxonomy" id="2727402"/>
    <lineage>
        <taxon>Eukaryota</taxon>
        <taxon>Viridiplantae</taxon>
        <taxon>Streptophyta</taxon>
        <taxon>Embryophyta</taxon>
        <taxon>Tracheophyta</taxon>
        <taxon>Spermatophyta</taxon>
        <taxon>Magnoliopsida</taxon>
        <taxon>eudicotyledons</taxon>
        <taxon>Gunneridae</taxon>
        <taxon>Pentapetalae</taxon>
        <taxon>asterids</taxon>
        <taxon>lamiids</taxon>
        <taxon>Lamiales</taxon>
        <taxon>Pedaliaceae</taxon>
        <taxon>Sesamum</taxon>
    </lineage>
</organism>
<comment type="similarity">
    <text evidence="3">Belongs to the thiolase-like superfamily. Chalcone/stilbene synthases family.</text>
</comment>
<name>A0AAW2WDZ6_9LAMI</name>
<dbReference type="InterPro" id="IPR016039">
    <property type="entry name" value="Thiolase-like"/>
</dbReference>
<evidence type="ECO:0000259" key="5">
    <source>
        <dbReference type="Pfam" id="PF02797"/>
    </source>
</evidence>
<evidence type="ECO:0000256" key="3">
    <source>
        <dbReference type="ARBA" id="ARBA00005531"/>
    </source>
</evidence>
<evidence type="ECO:0000256" key="4">
    <source>
        <dbReference type="ARBA" id="ARBA00012975"/>
    </source>
</evidence>
<dbReference type="Gene3D" id="3.40.47.10">
    <property type="match status" value="1"/>
</dbReference>
<comment type="caution">
    <text evidence="6">The sequence shown here is derived from an EMBL/GenBank/DDBJ whole genome shotgun (WGS) entry which is preliminary data.</text>
</comment>
<dbReference type="InterPro" id="IPR012328">
    <property type="entry name" value="Chalcone/stilbene_synt_C"/>
</dbReference>
<reference evidence="6" key="1">
    <citation type="submission" date="2020-06" db="EMBL/GenBank/DDBJ databases">
        <authorList>
            <person name="Li T."/>
            <person name="Hu X."/>
            <person name="Zhang T."/>
            <person name="Song X."/>
            <person name="Zhang H."/>
            <person name="Dai N."/>
            <person name="Sheng W."/>
            <person name="Hou X."/>
            <person name="Wei L."/>
        </authorList>
    </citation>
    <scope>NUCLEOTIDE SEQUENCE</scope>
    <source>
        <strain evidence="6">KEN1</strain>
        <tissue evidence="6">Leaf</tissue>
    </source>
</reference>
<evidence type="ECO:0000256" key="2">
    <source>
        <dbReference type="ARBA" id="ARBA00004966"/>
    </source>
</evidence>
<dbReference type="PANTHER" id="PTHR11877">
    <property type="entry name" value="HYDROXYMETHYLGLUTARYL-COA SYNTHASE"/>
    <property type="match status" value="1"/>
</dbReference>
<dbReference type="SUPFAM" id="SSF53901">
    <property type="entry name" value="Thiolase-like"/>
    <property type="match status" value="1"/>
</dbReference>
<comment type="function">
    <text evidence="1">The primary product of this enzyme is 4,2',4',6'-tetrahydroxychalcone (also termed naringenin-chalcone or chalcone) which can under specific conditions spontaneously isomerize into naringenin.</text>
</comment>
<reference evidence="6" key="2">
    <citation type="journal article" date="2024" name="Plant">
        <title>Genomic evolution and insights into agronomic trait innovations of Sesamum species.</title>
        <authorList>
            <person name="Miao H."/>
            <person name="Wang L."/>
            <person name="Qu L."/>
            <person name="Liu H."/>
            <person name="Sun Y."/>
            <person name="Le M."/>
            <person name="Wang Q."/>
            <person name="Wei S."/>
            <person name="Zheng Y."/>
            <person name="Lin W."/>
            <person name="Duan Y."/>
            <person name="Cao H."/>
            <person name="Xiong S."/>
            <person name="Wang X."/>
            <person name="Wei L."/>
            <person name="Li C."/>
            <person name="Ma Q."/>
            <person name="Ju M."/>
            <person name="Zhao R."/>
            <person name="Li G."/>
            <person name="Mu C."/>
            <person name="Tian Q."/>
            <person name="Mei H."/>
            <person name="Zhang T."/>
            <person name="Gao T."/>
            <person name="Zhang H."/>
        </authorList>
    </citation>
    <scope>NUCLEOTIDE SEQUENCE</scope>
    <source>
        <strain evidence="6">KEN1</strain>
    </source>
</reference>
<dbReference type="Pfam" id="PF02797">
    <property type="entry name" value="Chal_sti_synt_C"/>
    <property type="match status" value="1"/>
</dbReference>
<dbReference type="EMBL" id="JACGWN010000008">
    <property type="protein sequence ID" value="KAL0439897.1"/>
    <property type="molecule type" value="Genomic_DNA"/>
</dbReference>
<comment type="pathway">
    <text evidence="2">Secondary metabolite biosynthesis; flavonoid biosynthesis.</text>
</comment>
<dbReference type="AlphaFoldDB" id="A0AAW2WDZ6"/>
<gene>
    <name evidence="6" type="ORF">Slati_2472700</name>
</gene>